<keyword evidence="6" id="KW-0598">Phosphotransferase system</keyword>
<reference evidence="8 9" key="1">
    <citation type="submission" date="2015-11" db="EMBL/GenBank/DDBJ databases">
        <title>Evidence for parallel genomic evolution in an endosymbiosis of termite gut flagellates.</title>
        <authorList>
            <person name="Zheng H."/>
        </authorList>
    </citation>
    <scope>NUCLEOTIDE SEQUENCE [LARGE SCALE GENOMIC DNA]</scope>
    <source>
        <strain evidence="8 9">CET450</strain>
    </source>
</reference>
<evidence type="ECO:0000313" key="9">
    <source>
        <dbReference type="Proteomes" id="UP000095237"/>
    </source>
</evidence>
<keyword evidence="9" id="KW-1185">Reference proteome</keyword>
<dbReference type="InterPro" id="IPR002178">
    <property type="entry name" value="PTS_EIIA_type-2_dom"/>
</dbReference>
<evidence type="ECO:0000259" key="7">
    <source>
        <dbReference type="PROSITE" id="PS51094"/>
    </source>
</evidence>
<evidence type="ECO:0000313" key="8">
    <source>
        <dbReference type="EMBL" id="OEG70386.1"/>
    </source>
</evidence>
<dbReference type="NCBIfam" id="TIGR00848">
    <property type="entry name" value="fruA"/>
    <property type="match status" value="1"/>
</dbReference>
<keyword evidence="5" id="KW-0808">Transferase</keyword>
<organism evidence="8 9">
    <name type="scientific">Endomicrobium trichonymphae</name>
    <dbReference type="NCBI Taxonomy" id="1408204"/>
    <lineage>
        <taxon>Bacteria</taxon>
        <taxon>Pseudomonadati</taxon>
        <taxon>Elusimicrobiota</taxon>
        <taxon>Endomicrobiia</taxon>
        <taxon>Endomicrobiales</taxon>
        <taxon>Endomicrobiaceae</taxon>
        <taxon>Candidatus Endomicrobiellum</taxon>
    </lineage>
</organism>
<accession>A0A1E5IIP9</accession>
<name>A0A1E5IIP9_ENDTX</name>
<dbReference type="PANTHER" id="PTHR47738:SF2">
    <property type="entry name" value="PTS SYSTEM FRUCTOSE-LIKE EIIA COMPONENT"/>
    <property type="match status" value="1"/>
</dbReference>
<dbReference type="CDD" id="cd00211">
    <property type="entry name" value="PTS_IIA_fru"/>
    <property type="match status" value="1"/>
</dbReference>
<dbReference type="AlphaFoldDB" id="A0A1E5IIP9"/>
<dbReference type="FunFam" id="3.40.930.10:FF:000009">
    <property type="entry name" value="PTS system, fructose specific IIABC component"/>
    <property type="match status" value="1"/>
</dbReference>
<dbReference type="GO" id="GO:0008982">
    <property type="term" value="F:protein-N(PI)-phosphohistidine-sugar phosphotransferase activity"/>
    <property type="evidence" value="ECO:0007669"/>
    <property type="project" value="InterPro"/>
</dbReference>
<feature type="domain" description="PTS EIIA type-2" evidence="7">
    <location>
        <begin position="5"/>
        <end position="149"/>
    </location>
</feature>
<evidence type="ECO:0000256" key="2">
    <source>
        <dbReference type="ARBA" id="ARBA00022448"/>
    </source>
</evidence>
<dbReference type="SUPFAM" id="SSF55804">
    <property type="entry name" value="Phoshotransferase/anion transport protein"/>
    <property type="match status" value="1"/>
</dbReference>
<dbReference type="InterPro" id="IPR016152">
    <property type="entry name" value="PTrfase/Anion_transptr"/>
</dbReference>
<evidence type="ECO:0000256" key="3">
    <source>
        <dbReference type="ARBA" id="ARBA00022553"/>
    </source>
</evidence>
<sequence length="152" mass="16893">MKIMDFLNKDAIIIDLKSTDKKSAIIELVETLKNTKKVKKTDEIINVIWEREKLGSTGIGQGVAIPHGKTDVLHEQIGVLGISHKGIEFNSLDGEPVHIIFLLVGPVEVAGQHLKALSKISRLFKDKFLRQAIKNATAVEEVLKIIQEEATY</sequence>
<evidence type="ECO:0000256" key="1">
    <source>
        <dbReference type="ARBA" id="ARBA00004496"/>
    </source>
</evidence>
<dbReference type="EMBL" id="LNVX01000351">
    <property type="protein sequence ID" value="OEG70386.1"/>
    <property type="molecule type" value="Genomic_DNA"/>
</dbReference>
<keyword evidence="3" id="KW-0597">Phosphoprotein</keyword>
<keyword evidence="2" id="KW-0813">Transport</keyword>
<protein>
    <recommendedName>
        <fullName evidence="7">PTS EIIA type-2 domain-containing protein</fullName>
    </recommendedName>
</protein>
<dbReference type="Gene3D" id="3.40.930.10">
    <property type="entry name" value="Mannitol-specific EII, Chain A"/>
    <property type="match status" value="1"/>
</dbReference>
<dbReference type="Proteomes" id="UP000095237">
    <property type="component" value="Unassembled WGS sequence"/>
</dbReference>
<evidence type="ECO:0000256" key="5">
    <source>
        <dbReference type="ARBA" id="ARBA00022679"/>
    </source>
</evidence>
<proteinExistence type="predicted"/>
<dbReference type="PROSITE" id="PS00372">
    <property type="entry name" value="PTS_EIIA_TYPE_2_HIS"/>
    <property type="match status" value="1"/>
</dbReference>
<evidence type="ECO:0000256" key="4">
    <source>
        <dbReference type="ARBA" id="ARBA00022597"/>
    </source>
</evidence>
<dbReference type="GO" id="GO:0009401">
    <property type="term" value="P:phosphoenolpyruvate-dependent sugar phosphotransferase system"/>
    <property type="evidence" value="ECO:0007669"/>
    <property type="project" value="UniProtKB-KW"/>
</dbReference>
<comment type="caution">
    <text evidence="8">The sequence shown here is derived from an EMBL/GenBank/DDBJ whole genome shotgun (WGS) entry which is preliminary data.</text>
</comment>
<comment type="subcellular location">
    <subcellularLocation>
        <location evidence="1">Cytoplasm</location>
    </subcellularLocation>
</comment>
<gene>
    <name evidence="8" type="ORF">ATZ36_04615</name>
</gene>
<dbReference type="GO" id="GO:0016020">
    <property type="term" value="C:membrane"/>
    <property type="evidence" value="ECO:0007669"/>
    <property type="project" value="InterPro"/>
</dbReference>
<dbReference type="PANTHER" id="PTHR47738">
    <property type="entry name" value="PTS SYSTEM FRUCTOSE-LIKE EIIA COMPONENT-RELATED"/>
    <property type="match status" value="1"/>
</dbReference>
<dbReference type="PROSITE" id="PS51094">
    <property type="entry name" value="PTS_EIIA_TYPE_2"/>
    <property type="match status" value="1"/>
</dbReference>
<dbReference type="GO" id="GO:0005737">
    <property type="term" value="C:cytoplasm"/>
    <property type="evidence" value="ECO:0007669"/>
    <property type="project" value="UniProtKB-SubCell"/>
</dbReference>
<dbReference type="InterPro" id="IPR051541">
    <property type="entry name" value="PTS_SugarTrans_NitroReg"/>
</dbReference>
<dbReference type="Pfam" id="PF00359">
    <property type="entry name" value="PTS_EIIA_2"/>
    <property type="match status" value="1"/>
</dbReference>
<dbReference type="InterPro" id="IPR004715">
    <property type="entry name" value="PTS_IIA_fruc"/>
</dbReference>
<evidence type="ECO:0000256" key="6">
    <source>
        <dbReference type="ARBA" id="ARBA00022683"/>
    </source>
</evidence>
<keyword evidence="4" id="KW-0762">Sugar transport</keyword>